<name>A0A8H4EQT6_GIGMA</name>
<evidence type="ECO:0000313" key="2">
    <source>
        <dbReference type="Proteomes" id="UP000439903"/>
    </source>
</evidence>
<dbReference type="Proteomes" id="UP000439903">
    <property type="component" value="Unassembled WGS sequence"/>
</dbReference>
<organism evidence="1 2">
    <name type="scientific">Gigaspora margarita</name>
    <dbReference type="NCBI Taxonomy" id="4874"/>
    <lineage>
        <taxon>Eukaryota</taxon>
        <taxon>Fungi</taxon>
        <taxon>Fungi incertae sedis</taxon>
        <taxon>Mucoromycota</taxon>
        <taxon>Glomeromycotina</taxon>
        <taxon>Glomeromycetes</taxon>
        <taxon>Diversisporales</taxon>
        <taxon>Gigasporaceae</taxon>
        <taxon>Gigaspora</taxon>
    </lineage>
</organism>
<keyword evidence="2" id="KW-1185">Reference proteome</keyword>
<comment type="caution">
    <text evidence="1">The sequence shown here is derived from an EMBL/GenBank/DDBJ whole genome shotgun (WGS) entry which is preliminary data.</text>
</comment>
<accession>A0A8H4EQT6</accession>
<protein>
    <submittedName>
        <fullName evidence="1">Uncharacterized protein</fullName>
    </submittedName>
</protein>
<reference evidence="1 2" key="1">
    <citation type="journal article" date="2019" name="Environ. Microbiol.">
        <title>At the nexus of three kingdoms: the genome of the mycorrhizal fungus Gigaspora margarita provides insights into plant, endobacterial and fungal interactions.</title>
        <authorList>
            <person name="Venice F."/>
            <person name="Ghignone S."/>
            <person name="Salvioli di Fossalunga A."/>
            <person name="Amselem J."/>
            <person name="Novero M."/>
            <person name="Xianan X."/>
            <person name="Sedzielewska Toro K."/>
            <person name="Morin E."/>
            <person name="Lipzen A."/>
            <person name="Grigoriev I.V."/>
            <person name="Henrissat B."/>
            <person name="Martin F.M."/>
            <person name="Bonfante P."/>
        </authorList>
    </citation>
    <scope>NUCLEOTIDE SEQUENCE [LARGE SCALE GENOMIC DNA]</scope>
    <source>
        <strain evidence="1 2">BEG34</strain>
    </source>
</reference>
<evidence type="ECO:0000313" key="1">
    <source>
        <dbReference type="EMBL" id="KAF0537616.1"/>
    </source>
</evidence>
<dbReference type="AlphaFoldDB" id="A0A8H4EQT6"/>
<dbReference type="EMBL" id="WTPW01000189">
    <property type="protein sequence ID" value="KAF0537616.1"/>
    <property type="molecule type" value="Genomic_DNA"/>
</dbReference>
<gene>
    <name evidence="1" type="ORF">F8M41_008380</name>
</gene>
<proteinExistence type="predicted"/>
<sequence length="90" mass="10919">MYNEQEFTPEEIEVFEDEIMKELFTQNLDQLKHYQSSFLGISCNHCEYKQVAQEYSQKLEELCDCEWKNFVGLLVQLIEQLEENYFYNIS</sequence>